<keyword evidence="5" id="KW-0067">ATP-binding</keyword>
<protein>
    <submittedName>
        <fullName evidence="5">SWF/SNF family helicase</fullName>
    </submittedName>
</protein>
<dbReference type="Gene3D" id="3.40.50.10810">
    <property type="entry name" value="Tandem AAA-ATPase domain"/>
    <property type="match status" value="1"/>
</dbReference>
<keyword evidence="1" id="KW-0378">Hydrolase</keyword>
<sequence>MIDVNALVLHTKWSDEQITLWGEHHGERIHSNDWVPLLFAWHESSFYGTFLERDDAHTVYMNALDAYRLFTSYPHYFLGECWTETSKSMIDEARQLQDAILNERIQPSFAAWKEGKWGWKVNGARSSEWISYAMDELVVAEPEHLAGSEAFFERFPFDHLLDQVGLFADLSEESWLIKIGWDEDDKPFDLLIQLEEPAEDEQLWQIRVFLRDAATADEYQWDRENTVIPSDWRRYVPLIEEELQFASTLVPSLRGKNGAFVSTFSENEAWDFLNEKARLLEEAGIGVMLPEWWEALKDLQPDLKAKVKTSSAGYAPSFLGLNTIVQFDWKVSTGDLELSEEEFMKLVNGRRRLVKVKGTWLKLDPAFIREVRHVMNNVNRNGLHLRDVLEQHLLQSTTNKEDDEGSTSPLRYVNIELNKDLAKMVEQLGKVNEVPIKAPSTHFQGSLRDYQKTGSSWLLFLRKFGLGGCLADDMGLGKTIQTIDYLLLARENRQNASPALLICPTSVLGNWQKELEQFAPTLKVAVHYGATRAKGTDFQSAFQGYDLVLTTYTTAQLDIELFRAIVWDSVIIDEAQNIKNSATKQSRSIRSLSGYHKIALTGTPVENRLLELWAIFDFLNPGYLGSESAFKKRFVVAVERDRDDKMLRQLQQLVQPFLLRRTKQDPHVQLNLPEKQEIKEFVPLTAEQASLYERVIQDTFARLEKEAGMKRRGLILALLGKLKQICDHPALYLKEDKKAKLVKRSNKLSKLEELLEDILEKNEGCLIFTQFLSMGAMIQRFVSERFGEEAYFLHGGVPKTKRDEMIEQFQNNEKRIFILSLKAGGTGLNLTEANHVIHFDRWWNPAVENQATDRAHRIGQKRYVTVHKMISLGTLEERIDDMLESKKELSEKVITSENWITELSTQELRELFVLRKEWVEGEA</sequence>
<gene>
    <name evidence="5" type="ORF">A374_07999</name>
</gene>
<keyword evidence="5" id="KW-0547">Nucleotide-binding</keyword>
<keyword evidence="2" id="KW-0175">Coiled coil</keyword>
<dbReference type="AlphaFoldDB" id="I8J1Y6"/>
<organism evidence="5 6">
    <name type="scientific">Fictibacillus macauensis ZFHKF-1</name>
    <dbReference type="NCBI Taxonomy" id="1196324"/>
    <lineage>
        <taxon>Bacteria</taxon>
        <taxon>Bacillati</taxon>
        <taxon>Bacillota</taxon>
        <taxon>Bacilli</taxon>
        <taxon>Bacillales</taxon>
        <taxon>Fictibacillaceae</taxon>
        <taxon>Fictibacillus</taxon>
    </lineage>
</organism>
<evidence type="ECO:0000256" key="1">
    <source>
        <dbReference type="ARBA" id="ARBA00022801"/>
    </source>
</evidence>
<dbReference type="InterPro" id="IPR001650">
    <property type="entry name" value="Helicase_C-like"/>
</dbReference>
<dbReference type="FunFam" id="3.40.50.300:FF:000533">
    <property type="entry name" value="Helicase, Snf2 family"/>
    <property type="match status" value="1"/>
</dbReference>
<dbReference type="InterPro" id="IPR049730">
    <property type="entry name" value="SNF2/RAD54-like_C"/>
</dbReference>
<dbReference type="CDD" id="cd18012">
    <property type="entry name" value="DEXQc_arch_SWI2_SNF2"/>
    <property type="match status" value="1"/>
</dbReference>
<dbReference type="InterPro" id="IPR038718">
    <property type="entry name" value="SNF2-like_sf"/>
</dbReference>
<dbReference type="RefSeq" id="WP_007201693.1">
    <property type="nucleotide sequence ID" value="NZ_AKKV01000024.1"/>
</dbReference>
<dbReference type="STRING" id="1196324.A374_07999"/>
<evidence type="ECO:0000313" key="6">
    <source>
        <dbReference type="Proteomes" id="UP000004080"/>
    </source>
</evidence>
<dbReference type="SMART" id="SM00490">
    <property type="entry name" value="HELICc"/>
    <property type="match status" value="1"/>
</dbReference>
<proteinExistence type="predicted"/>
<dbReference type="EMBL" id="AKKV01000024">
    <property type="protein sequence ID" value="EIT85761.1"/>
    <property type="molecule type" value="Genomic_DNA"/>
</dbReference>
<dbReference type="SMART" id="SM00487">
    <property type="entry name" value="DEXDc"/>
    <property type="match status" value="1"/>
</dbReference>
<dbReference type="PANTHER" id="PTHR10799">
    <property type="entry name" value="SNF2/RAD54 HELICASE FAMILY"/>
    <property type="match status" value="1"/>
</dbReference>
<dbReference type="OrthoDB" id="9760715at2"/>
<dbReference type="PROSITE" id="PS51192">
    <property type="entry name" value="HELICASE_ATP_BIND_1"/>
    <property type="match status" value="1"/>
</dbReference>
<accession>I8J1Y6</accession>
<dbReference type="GO" id="GO:0004386">
    <property type="term" value="F:helicase activity"/>
    <property type="evidence" value="ECO:0007669"/>
    <property type="project" value="UniProtKB-KW"/>
</dbReference>
<dbReference type="Pfam" id="PF12419">
    <property type="entry name" value="DUF3670"/>
    <property type="match status" value="1"/>
</dbReference>
<reference evidence="5 6" key="1">
    <citation type="journal article" date="2012" name="J. Bacteriol.">
        <title>Genome of Bacillus macauensis ZFHKF-1, a Long-Chain-Forming Bacterium.</title>
        <authorList>
            <person name="Cai L."/>
            <person name="Zhang T."/>
        </authorList>
    </citation>
    <scope>NUCLEOTIDE SEQUENCE [LARGE SCALE GENOMIC DNA]</scope>
    <source>
        <strain evidence="5 6">ZFHKF-1</strain>
    </source>
</reference>
<evidence type="ECO:0000313" key="5">
    <source>
        <dbReference type="EMBL" id="EIT85761.1"/>
    </source>
</evidence>
<dbReference type="Gene3D" id="3.40.50.300">
    <property type="entry name" value="P-loop containing nucleotide triphosphate hydrolases"/>
    <property type="match status" value="1"/>
</dbReference>
<evidence type="ECO:0000256" key="2">
    <source>
        <dbReference type="SAM" id="Coils"/>
    </source>
</evidence>
<dbReference type="PATRIC" id="fig|1196324.3.peg.1640"/>
<dbReference type="SUPFAM" id="SSF52540">
    <property type="entry name" value="P-loop containing nucleoside triphosphate hydrolases"/>
    <property type="match status" value="2"/>
</dbReference>
<dbReference type="GO" id="GO:0005524">
    <property type="term" value="F:ATP binding"/>
    <property type="evidence" value="ECO:0007669"/>
    <property type="project" value="InterPro"/>
</dbReference>
<dbReference type="GO" id="GO:0016787">
    <property type="term" value="F:hydrolase activity"/>
    <property type="evidence" value="ECO:0007669"/>
    <property type="project" value="UniProtKB-KW"/>
</dbReference>
<dbReference type="InterPro" id="IPR022138">
    <property type="entry name" value="DUF3670"/>
</dbReference>
<dbReference type="eggNOG" id="COG0553">
    <property type="taxonomic scope" value="Bacteria"/>
</dbReference>
<dbReference type="InterPro" id="IPR000330">
    <property type="entry name" value="SNF2_N"/>
</dbReference>
<dbReference type="Pfam" id="PF00271">
    <property type="entry name" value="Helicase_C"/>
    <property type="match status" value="1"/>
</dbReference>
<feature type="domain" description="Helicase ATP-binding" evidence="3">
    <location>
        <begin position="459"/>
        <end position="622"/>
    </location>
</feature>
<dbReference type="Proteomes" id="UP000004080">
    <property type="component" value="Unassembled WGS sequence"/>
</dbReference>
<name>I8J1Y6_9BACL</name>
<feature type="domain" description="Helicase C-terminal" evidence="4">
    <location>
        <begin position="750"/>
        <end position="909"/>
    </location>
</feature>
<dbReference type="InterPro" id="IPR027417">
    <property type="entry name" value="P-loop_NTPase"/>
</dbReference>
<dbReference type="CDD" id="cd18793">
    <property type="entry name" value="SF2_C_SNF"/>
    <property type="match status" value="1"/>
</dbReference>
<feature type="coiled-coil region" evidence="2">
    <location>
        <begin position="734"/>
        <end position="761"/>
    </location>
</feature>
<evidence type="ECO:0000259" key="4">
    <source>
        <dbReference type="PROSITE" id="PS51194"/>
    </source>
</evidence>
<dbReference type="PROSITE" id="PS51194">
    <property type="entry name" value="HELICASE_CTER"/>
    <property type="match status" value="1"/>
</dbReference>
<dbReference type="Pfam" id="PF00176">
    <property type="entry name" value="SNF2-rel_dom"/>
    <property type="match status" value="1"/>
</dbReference>
<evidence type="ECO:0000259" key="3">
    <source>
        <dbReference type="PROSITE" id="PS51192"/>
    </source>
</evidence>
<keyword evidence="6" id="KW-1185">Reference proteome</keyword>
<comment type="caution">
    <text evidence="5">The sequence shown here is derived from an EMBL/GenBank/DDBJ whole genome shotgun (WGS) entry which is preliminary data.</text>
</comment>
<keyword evidence="5" id="KW-0347">Helicase</keyword>
<dbReference type="InterPro" id="IPR014001">
    <property type="entry name" value="Helicase_ATP-bd"/>
</dbReference>